<dbReference type="eggNOG" id="ENOG502T8M1">
    <property type="taxonomic scope" value="Eukaryota"/>
</dbReference>
<keyword evidence="1" id="KW-0472">Membrane</keyword>
<proteinExistence type="predicted"/>
<dbReference type="OMA" id="FATCWIV"/>
<protein>
    <recommendedName>
        <fullName evidence="2">Solute carrier family 3 member 2 N-terminal domain-containing protein</fullName>
    </recommendedName>
</protein>
<feature type="domain" description="Solute carrier family 3 member 2 N-terminal" evidence="2">
    <location>
        <begin position="43"/>
        <end position="89"/>
    </location>
</feature>
<dbReference type="EMBL" id="DS231916">
    <property type="protein sequence ID" value="EDS26131.1"/>
    <property type="molecule type" value="Genomic_DNA"/>
</dbReference>
<evidence type="ECO:0000313" key="4">
    <source>
        <dbReference type="EnsemblMetazoa" id="CPIJ005950-PA"/>
    </source>
</evidence>
<dbReference type="InParanoid" id="B0WFB4"/>
<dbReference type="InterPro" id="IPR031984">
    <property type="entry name" value="SLC3A2_N"/>
</dbReference>
<dbReference type="EnsemblMetazoa" id="CPIJ005950-RA">
    <property type="protein sequence ID" value="CPIJ005950-PA"/>
    <property type="gene ID" value="CPIJ005950"/>
</dbReference>
<feature type="transmembrane region" description="Helical" evidence="1">
    <location>
        <begin position="65"/>
        <end position="87"/>
    </location>
</feature>
<sequence>MTINEKTRLLPKDYQKSYVIPIPQEDINNNNNNNNDSDYDYGSYALTKAELSSYIDDPFWIRVRYICFSLYWLLCLVALFISCYIAVSALESGLCTGGPTLNGDGNSSLGSTTVITPIQTTEATLVSATDDGSGVIFRLLSQPA</sequence>
<reference evidence="4" key="2">
    <citation type="submission" date="2020-05" db="UniProtKB">
        <authorList>
            <consortium name="EnsemblMetazoa"/>
        </authorList>
    </citation>
    <scope>IDENTIFICATION</scope>
    <source>
        <strain evidence="4">JHB</strain>
    </source>
</reference>
<name>B0WFB4_CULQU</name>
<evidence type="ECO:0000256" key="1">
    <source>
        <dbReference type="SAM" id="Phobius"/>
    </source>
</evidence>
<dbReference type="OrthoDB" id="204980at2759"/>
<dbReference type="VEuPathDB" id="VectorBase:CPIJ005950"/>
<keyword evidence="5" id="KW-1185">Reference proteome</keyword>
<gene>
    <name evidence="4" type="primary">6037488</name>
    <name evidence="3" type="ORF">CpipJ_CPIJ005950</name>
</gene>
<dbReference type="Pfam" id="PF16028">
    <property type="entry name" value="SLC3A2_N"/>
    <property type="match status" value="1"/>
</dbReference>
<accession>B0WFB4</accession>
<dbReference type="KEGG" id="cqu:CpipJ_CPIJ005950"/>
<dbReference type="AlphaFoldDB" id="B0WFB4"/>
<evidence type="ECO:0000313" key="5">
    <source>
        <dbReference type="Proteomes" id="UP000002320"/>
    </source>
</evidence>
<organism>
    <name type="scientific">Culex quinquefasciatus</name>
    <name type="common">Southern house mosquito</name>
    <name type="synonym">Culex pungens</name>
    <dbReference type="NCBI Taxonomy" id="7176"/>
    <lineage>
        <taxon>Eukaryota</taxon>
        <taxon>Metazoa</taxon>
        <taxon>Ecdysozoa</taxon>
        <taxon>Arthropoda</taxon>
        <taxon>Hexapoda</taxon>
        <taxon>Insecta</taxon>
        <taxon>Pterygota</taxon>
        <taxon>Neoptera</taxon>
        <taxon>Endopterygota</taxon>
        <taxon>Diptera</taxon>
        <taxon>Nematocera</taxon>
        <taxon>Culicoidea</taxon>
        <taxon>Culicidae</taxon>
        <taxon>Culicinae</taxon>
        <taxon>Culicini</taxon>
        <taxon>Culex</taxon>
        <taxon>Culex</taxon>
    </lineage>
</organism>
<dbReference type="VEuPathDB" id="VectorBase:CQUJHB008567"/>
<evidence type="ECO:0000259" key="2">
    <source>
        <dbReference type="Pfam" id="PF16028"/>
    </source>
</evidence>
<keyword evidence="1" id="KW-1133">Transmembrane helix</keyword>
<reference evidence="3" key="1">
    <citation type="submission" date="2007-03" db="EMBL/GenBank/DDBJ databases">
        <title>Annotation of Culex pipiens quinquefasciatus.</title>
        <authorList>
            <consortium name="The Broad Institute Genome Sequencing Platform"/>
            <person name="Atkinson P.W."/>
            <person name="Hemingway J."/>
            <person name="Christensen B.M."/>
            <person name="Higgs S."/>
            <person name="Kodira C."/>
            <person name="Hannick L."/>
            <person name="Megy K."/>
            <person name="O'Leary S."/>
            <person name="Pearson M."/>
            <person name="Haas B.J."/>
            <person name="Mauceli E."/>
            <person name="Wortman J.R."/>
            <person name="Lee N.H."/>
            <person name="Guigo R."/>
            <person name="Stanke M."/>
            <person name="Alvarado L."/>
            <person name="Amedeo P."/>
            <person name="Antoine C.H."/>
            <person name="Arensburger P."/>
            <person name="Bidwell S.L."/>
            <person name="Crawford M."/>
            <person name="Camaro F."/>
            <person name="Devon K."/>
            <person name="Engels R."/>
            <person name="Hammond M."/>
            <person name="Howarth C."/>
            <person name="Koehrsen M."/>
            <person name="Lawson D."/>
            <person name="Montgomery P."/>
            <person name="Nene V."/>
            <person name="Nusbaum C."/>
            <person name="Puiu D."/>
            <person name="Romero-Severson J."/>
            <person name="Severson D.W."/>
            <person name="Shumway M."/>
            <person name="Sisk P."/>
            <person name="Stolte C."/>
            <person name="Zeng Q."/>
            <person name="Eisenstadt E."/>
            <person name="Fraser-Liggett C."/>
            <person name="Strausberg R."/>
            <person name="Galagan J."/>
            <person name="Birren B."/>
            <person name="Collins F.H."/>
        </authorList>
    </citation>
    <scope>NUCLEOTIDE SEQUENCE [LARGE SCALE GENOMIC DNA]</scope>
    <source>
        <strain evidence="3">JHB</strain>
    </source>
</reference>
<dbReference type="Proteomes" id="UP000002320">
    <property type="component" value="Unassembled WGS sequence"/>
</dbReference>
<keyword evidence="1" id="KW-0812">Transmembrane</keyword>
<dbReference type="HOGENOM" id="CLU_1798349_0_0_1"/>
<evidence type="ECO:0000313" key="3">
    <source>
        <dbReference type="EMBL" id="EDS26131.1"/>
    </source>
</evidence>